<dbReference type="OrthoDB" id="206201at2759"/>
<dbReference type="Pfam" id="PF02225">
    <property type="entry name" value="PA"/>
    <property type="match status" value="1"/>
</dbReference>
<dbReference type="InterPro" id="IPR046450">
    <property type="entry name" value="PA_dom_sf"/>
</dbReference>
<protein>
    <recommendedName>
        <fullName evidence="5">PA14 domain-containing protein</fullName>
    </recommendedName>
</protein>
<feature type="chain" id="PRO_5008770177" description="PA14 domain-containing protein" evidence="4">
    <location>
        <begin position="23"/>
        <end position="1032"/>
    </location>
</feature>
<dbReference type="PANTHER" id="PTHR22702:SF1">
    <property type="entry name" value="PROTEASE-ASSOCIATED DOMAIN-CONTAINING PROTEIN 1"/>
    <property type="match status" value="1"/>
</dbReference>
<reference evidence="8" key="2">
    <citation type="submission" date="2012-11" db="EMBL/GenBank/DDBJ databases">
        <authorList>
            <person name="Kuo A."/>
            <person name="Curtis B.A."/>
            <person name="Tanifuji G."/>
            <person name="Burki F."/>
            <person name="Gruber A."/>
            <person name="Irimia M."/>
            <person name="Maruyama S."/>
            <person name="Arias M.C."/>
            <person name="Ball S.G."/>
            <person name="Gile G.H."/>
            <person name="Hirakawa Y."/>
            <person name="Hopkins J.F."/>
            <person name="Rensing S.A."/>
            <person name="Schmutz J."/>
            <person name="Symeonidi A."/>
            <person name="Elias M."/>
            <person name="Eveleigh R.J."/>
            <person name="Herman E.K."/>
            <person name="Klute M.J."/>
            <person name="Nakayama T."/>
            <person name="Obornik M."/>
            <person name="Reyes-Prieto A."/>
            <person name="Armbrust E.V."/>
            <person name="Aves S.J."/>
            <person name="Beiko R.G."/>
            <person name="Coutinho P."/>
            <person name="Dacks J.B."/>
            <person name="Durnford D.G."/>
            <person name="Fast N.M."/>
            <person name="Green B.R."/>
            <person name="Grisdale C."/>
            <person name="Hempe F."/>
            <person name="Henrissat B."/>
            <person name="Hoppner M.P."/>
            <person name="Ishida K.-I."/>
            <person name="Kim E."/>
            <person name="Koreny L."/>
            <person name="Kroth P.G."/>
            <person name="Liu Y."/>
            <person name="Malik S.-B."/>
            <person name="Maier U.G."/>
            <person name="McRose D."/>
            <person name="Mock T."/>
            <person name="Neilson J.A."/>
            <person name="Onodera N.T."/>
            <person name="Poole A.M."/>
            <person name="Pritham E.J."/>
            <person name="Richards T.A."/>
            <person name="Rocap G."/>
            <person name="Roy S.W."/>
            <person name="Sarai C."/>
            <person name="Schaack S."/>
            <person name="Shirato S."/>
            <person name="Slamovits C.H."/>
            <person name="Spencer D.F."/>
            <person name="Suzuki S."/>
            <person name="Worden A.Z."/>
            <person name="Zauner S."/>
            <person name="Barry K."/>
            <person name="Bell C."/>
            <person name="Bharti A.K."/>
            <person name="Crow J.A."/>
            <person name="Grimwood J."/>
            <person name="Kramer R."/>
            <person name="Lindquist E."/>
            <person name="Lucas S."/>
            <person name="Salamov A."/>
            <person name="McFadden G.I."/>
            <person name="Lane C.E."/>
            <person name="Keeling P.J."/>
            <person name="Gray M.W."/>
            <person name="Grigoriev I.V."/>
            <person name="Archibald J.M."/>
        </authorList>
    </citation>
    <scope>NUCLEOTIDE SEQUENCE</scope>
    <source>
        <strain evidence="8">CCMP2712</strain>
    </source>
</reference>
<dbReference type="KEGG" id="gtt:GUITHDRAFT_117616"/>
<evidence type="ECO:0000313" key="7">
    <source>
        <dbReference type="EnsemblProtists" id="EKX36260"/>
    </source>
</evidence>
<dbReference type="EnsemblProtists" id="EKX36260">
    <property type="protein sequence ID" value="EKX36260"/>
    <property type="gene ID" value="GUITHDRAFT_117616"/>
</dbReference>
<dbReference type="PaxDb" id="55529-EKX36260"/>
<dbReference type="CDD" id="cd00538">
    <property type="entry name" value="PA"/>
    <property type="match status" value="1"/>
</dbReference>
<keyword evidence="2" id="KW-0325">Glycoprotein</keyword>
<dbReference type="InterPro" id="IPR037524">
    <property type="entry name" value="PA14/GLEYA"/>
</dbReference>
<evidence type="ECO:0000256" key="1">
    <source>
        <dbReference type="ARBA" id="ARBA00022729"/>
    </source>
</evidence>
<dbReference type="Pfam" id="PF07691">
    <property type="entry name" value="PA14"/>
    <property type="match status" value="1"/>
</dbReference>
<name>L1IKD7_GUITC</name>
<keyword evidence="3" id="KW-0812">Transmembrane</keyword>
<evidence type="ECO:0000313" key="8">
    <source>
        <dbReference type="Proteomes" id="UP000011087"/>
    </source>
</evidence>
<dbReference type="PROSITE" id="PS51820">
    <property type="entry name" value="PA14"/>
    <property type="match status" value="1"/>
</dbReference>
<proteinExistence type="predicted"/>
<accession>L1IKD7</accession>
<sequence>MGALRCLGFIVVITNLFALSRSQFPVLPIPELPLTLRNLTQQDGAGAFAGLDTNSPFLSNAAIASLFDAVQRPAAPEPNVRSTRSVAVSYYDTVNFGGHVLSELRDSLSFDWFQALPEPFSWRFSPQAFSVRMLSRLVVPADVRIKFVARAGGPVAVYLNEESGKSKIVVDGWNVDSSTSAPILFDGISATRRFIGGKSTLLKRGMRYTMIVIHSTEESLSIEDNRFRMLQVAMTGDNSNEVIPIPTGWLQNLMTSGFGGGGIYASFYGAVTSRERGLETSSYSTIIQPTFSSPNVLWSPGANMQETLYSARLSASLAPQERATVRLVVVSAQDRSYPYLLPRLWINRREVNLEQVTDSSFCANIESPVTCSRARAVSSDILFEPGAPLQVDVEIYNQVAEVYDVELLLPFFVPLLPPVSPNPAGDVSSLSFSVNSSSLNLKVRSSSYFGMKYENSSLFRCLSQKASVPLAALEQSRSQSAGCGPSNQNFWFSSNITDSIVLLERGGCFFLQKTLASQQAGALAVIFFDRDDYRQPMILLPPSSGSPPISIPVFTMARQDALVLLSALSVDGAQLTQVTPIDTSVPSPFLLLAKKDTEGKYLPAQLIPTHLLSPTGLGGFFSTFYSMRTNFNQSMIQPMMSFDSSSPASIQTAGSSFLTDNRVFAEFGAYLLPPSSQEYEFSFNGDGSLEIWIDNNLVIWRNDRFSPPQTLNAQVYLEKDVPVAIEVRIYFAAFESKQNLLATLMWRAASSTCEGPLCSFNSIPQRFLLPIPCIAGRQLVQYNNDAPQLFSTSCICPLDRQVAGERHCADIRSSSCLISVFHEQPCESSFGRMRYLAQLNGTPPCLILQADEILWLNLSIACKFDDFPRPAGAAAPTGRVEAERDKFRYRLYMDDGSFASSYELGMYLQVTAFDFYHLGNFSDIVKDFLIDERVLSQGKLVLQQHLRDHNLGSDFFAGGRLYTEASLGQRLPTRSLRLARNIPVVADLSVEARDIIFSRPWISWSTAGLIAGVLLFCILCLWRYRAGKKMKV</sequence>
<evidence type="ECO:0000256" key="4">
    <source>
        <dbReference type="SAM" id="SignalP"/>
    </source>
</evidence>
<dbReference type="InterPro" id="IPR003137">
    <property type="entry name" value="PA_domain"/>
</dbReference>
<dbReference type="RefSeq" id="XP_005823240.1">
    <property type="nucleotide sequence ID" value="XM_005823183.1"/>
</dbReference>
<evidence type="ECO:0000313" key="6">
    <source>
        <dbReference type="EMBL" id="EKX36260.1"/>
    </source>
</evidence>
<gene>
    <name evidence="6" type="ORF">GUITHDRAFT_117616</name>
</gene>
<feature type="signal peptide" evidence="4">
    <location>
        <begin position="1"/>
        <end position="22"/>
    </location>
</feature>
<keyword evidence="3" id="KW-0472">Membrane</keyword>
<dbReference type="Proteomes" id="UP000011087">
    <property type="component" value="Unassembled WGS sequence"/>
</dbReference>
<keyword evidence="3" id="KW-1133">Transmembrane helix</keyword>
<reference evidence="7" key="3">
    <citation type="submission" date="2016-03" db="UniProtKB">
        <authorList>
            <consortium name="EnsemblProtists"/>
        </authorList>
    </citation>
    <scope>IDENTIFICATION</scope>
</reference>
<dbReference type="Gene3D" id="3.90.182.10">
    <property type="entry name" value="Toxin - Anthrax Protective Antigen,domain 1"/>
    <property type="match status" value="1"/>
</dbReference>
<keyword evidence="1 4" id="KW-0732">Signal</keyword>
<evidence type="ECO:0000259" key="5">
    <source>
        <dbReference type="PROSITE" id="PS51820"/>
    </source>
</evidence>
<dbReference type="HOGENOM" id="CLU_294143_0_0_1"/>
<dbReference type="SUPFAM" id="SSF52025">
    <property type="entry name" value="PA domain"/>
    <property type="match status" value="1"/>
</dbReference>
<organism evidence="6">
    <name type="scientific">Guillardia theta (strain CCMP2712)</name>
    <name type="common">Cryptophyte</name>
    <dbReference type="NCBI Taxonomy" id="905079"/>
    <lineage>
        <taxon>Eukaryota</taxon>
        <taxon>Cryptophyceae</taxon>
        <taxon>Pyrenomonadales</taxon>
        <taxon>Geminigeraceae</taxon>
        <taxon>Guillardia</taxon>
    </lineage>
</organism>
<evidence type="ECO:0000256" key="3">
    <source>
        <dbReference type="SAM" id="Phobius"/>
    </source>
</evidence>
<keyword evidence="8" id="KW-1185">Reference proteome</keyword>
<dbReference type="AlphaFoldDB" id="L1IKD7"/>
<reference evidence="6 8" key="1">
    <citation type="journal article" date="2012" name="Nature">
        <title>Algal genomes reveal evolutionary mosaicism and the fate of nucleomorphs.</title>
        <authorList>
            <consortium name="DOE Joint Genome Institute"/>
            <person name="Curtis B.A."/>
            <person name="Tanifuji G."/>
            <person name="Burki F."/>
            <person name="Gruber A."/>
            <person name="Irimia M."/>
            <person name="Maruyama S."/>
            <person name="Arias M.C."/>
            <person name="Ball S.G."/>
            <person name="Gile G.H."/>
            <person name="Hirakawa Y."/>
            <person name="Hopkins J.F."/>
            <person name="Kuo A."/>
            <person name="Rensing S.A."/>
            <person name="Schmutz J."/>
            <person name="Symeonidi A."/>
            <person name="Elias M."/>
            <person name="Eveleigh R.J."/>
            <person name="Herman E.K."/>
            <person name="Klute M.J."/>
            <person name="Nakayama T."/>
            <person name="Obornik M."/>
            <person name="Reyes-Prieto A."/>
            <person name="Armbrust E.V."/>
            <person name="Aves S.J."/>
            <person name="Beiko R.G."/>
            <person name="Coutinho P."/>
            <person name="Dacks J.B."/>
            <person name="Durnford D.G."/>
            <person name="Fast N.M."/>
            <person name="Green B.R."/>
            <person name="Grisdale C.J."/>
            <person name="Hempel F."/>
            <person name="Henrissat B."/>
            <person name="Hoppner M.P."/>
            <person name="Ishida K."/>
            <person name="Kim E."/>
            <person name="Koreny L."/>
            <person name="Kroth P.G."/>
            <person name="Liu Y."/>
            <person name="Malik S.B."/>
            <person name="Maier U.G."/>
            <person name="McRose D."/>
            <person name="Mock T."/>
            <person name="Neilson J.A."/>
            <person name="Onodera N.T."/>
            <person name="Poole A.M."/>
            <person name="Pritham E.J."/>
            <person name="Richards T.A."/>
            <person name="Rocap G."/>
            <person name="Roy S.W."/>
            <person name="Sarai C."/>
            <person name="Schaack S."/>
            <person name="Shirato S."/>
            <person name="Slamovits C.H."/>
            <person name="Spencer D.F."/>
            <person name="Suzuki S."/>
            <person name="Worden A.Z."/>
            <person name="Zauner S."/>
            <person name="Barry K."/>
            <person name="Bell C."/>
            <person name="Bharti A.K."/>
            <person name="Crow J.A."/>
            <person name="Grimwood J."/>
            <person name="Kramer R."/>
            <person name="Lindquist E."/>
            <person name="Lucas S."/>
            <person name="Salamov A."/>
            <person name="McFadden G.I."/>
            <person name="Lane C.E."/>
            <person name="Keeling P.J."/>
            <person name="Gray M.W."/>
            <person name="Grigoriev I.V."/>
            <person name="Archibald J.M."/>
        </authorList>
    </citation>
    <scope>NUCLEOTIDE SEQUENCE</scope>
    <source>
        <strain evidence="6 8">CCMP2712</strain>
    </source>
</reference>
<dbReference type="GeneID" id="17292977"/>
<evidence type="ECO:0000256" key="2">
    <source>
        <dbReference type="ARBA" id="ARBA00023180"/>
    </source>
</evidence>
<feature type="domain" description="PA14" evidence="5">
    <location>
        <begin position="615"/>
        <end position="761"/>
    </location>
</feature>
<dbReference type="EMBL" id="JH993077">
    <property type="protein sequence ID" value="EKX36260.1"/>
    <property type="molecule type" value="Genomic_DNA"/>
</dbReference>
<dbReference type="PANTHER" id="PTHR22702">
    <property type="entry name" value="PROTEASE-ASSOCIATED DOMAIN-CONTAINING PROTEIN"/>
    <property type="match status" value="1"/>
</dbReference>
<feature type="transmembrane region" description="Helical" evidence="3">
    <location>
        <begin position="1001"/>
        <end position="1022"/>
    </location>
</feature>
<dbReference type="SUPFAM" id="SSF56988">
    <property type="entry name" value="Anthrax protective antigen"/>
    <property type="match status" value="1"/>
</dbReference>
<dbReference type="Gene3D" id="3.50.30.30">
    <property type="match status" value="1"/>
</dbReference>
<dbReference type="InterPro" id="IPR011658">
    <property type="entry name" value="PA14_dom"/>
</dbReference>